<dbReference type="AlphaFoldDB" id="A0ABD5LRN8"/>
<organism evidence="1">
    <name type="scientific">Proteus mirabilis</name>
    <dbReference type="NCBI Taxonomy" id="584"/>
    <lineage>
        <taxon>Bacteria</taxon>
        <taxon>Pseudomonadati</taxon>
        <taxon>Pseudomonadota</taxon>
        <taxon>Gammaproteobacteria</taxon>
        <taxon>Enterobacterales</taxon>
        <taxon>Morganellaceae</taxon>
        <taxon>Proteus</taxon>
    </lineage>
</organism>
<proteinExistence type="predicted"/>
<evidence type="ECO:0000313" key="1">
    <source>
        <dbReference type="EMBL" id="MEY2344015.1"/>
    </source>
</evidence>
<accession>A0ABD5LRN8</accession>
<name>A0ABD5LRN8_PROMI</name>
<sequence>MVFNRFLKATEKRRFLPSMYNILNKINKMLEDMGVRGSFPLILGYYHTKEKNILLASAGLRAEIKTENKNMF</sequence>
<comment type="caution">
    <text evidence="1">The sequence shown here is derived from an EMBL/GenBank/DDBJ whole genome shotgun (WGS) entry which is preliminary data.</text>
</comment>
<dbReference type="EMBL" id="JADQCH020000001">
    <property type="protein sequence ID" value="MEY2344015.1"/>
    <property type="molecule type" value="Genomic_DNA"/>
</dbReference>
<reference evidence="1" key="1">
    <citation type="submission" date="2021-05" db="EMBL/GenBank/DDBJ databases">
        <title>First report of NDM-5 and VEB-6 producing Proteus mirabilis isolated from blood of a sepsis patient in Kolkata, India.</title>
        <authorList>
            <person name="Halder G."/>
            <person name="Chaudhuri B."/>
            <person name="Dutta S."/>
        </authorList>
    </citation>
    <scope>NUCLEOTIDE SEQUENCE [LARGE SCALE GENOMIC DNA]</scope>
    <source>
        <strain evidence="1">7049</strain>
    </source>
</reference>
<protein>
    <submittedName>
        <fullName evidence="1">Uncharacterized protein</fullName>
    </submittedName>
</protein>
<gene>
    <name evidence="1" type="ORF">I3679_006830</name>
</gene>